<keyword evidence="3" id="KW-1185">Reference proteome</keyword>
<protein>
    <recommendedName>
        <fullName evidence="4">Autotransporter domain-containing protein</fullName>
    </recommendedName>
</protein>
<evidence type="ECO:0000313" key="3">
    <source>
        <dbReference type="Proteomes" id="UP001196565"/>
    </source>
</evidence>
<keyword evidence="1" id="KW-0732">Signal</keyword>
<evidence type="ECO:0000256" key="1">
    <source>
        <dbReference type="SAM" id="SignalP"/>
    </source>
</evidence>
<dbReference type="Proteomes" id="UP001196565">
    <property type="component" value="Unassembled WGS sequence"/>
</dbReference>
<organism evidence="2 3">
    <name type="scientific">Roseomonas alba</name>
    <dbReference type="NCBI Taxonomy" id="2846776"/>
    <lineage>
        <taxon>Bacteria</taxon>
        <taxon>Pseudomonadati</taxon>
        <taxon>Pseudomonadota</taxon>
        <taxon>Alphaproteobacteria</taxon>
        <taxon>Acetobacterales</taxon>
        <taxon>Roseomonadaceae</taxon>
        <taxon>Roseomonas</taxon>
    </lineage>
</organism>
<feature type="chain" id="PRO_5046111678" description="Autotransporter domain-containing protein" evidence="1">
    <location>
        <begin position="20"/>
        <end position="330"/>
    </location>
</feature>
<proteinExistence type="predicted"/>
<dbReference type="EMBL" id="JAHYBZ010000002">
    <property type="protein sequence ID" value="MBW6397101.1"/>
    <property type="molecule type" value="Genomic_DNA"/>
</dbReference>
<feature type="signal peptide" evidence="1">
    <location>
        <begin position="1"/>
        <end position="19"/>
    </location>
</feature>
<sequence>MTLARLLALLLLLPSLAIAQPSGERIDAILDRLDAIQQQLGSRGAGVLALMGYNMTPDGSANALQVNRTTASADEGSPVMTLSQMGAGFTVSESFPLWLEGYLGTARYDPRAVFTNLGARQTPLRWNNVAATIGIGYDIRLAEYLWLRPIFNLSGGYAASDAALFGGFINWRLGRDIPALTDKHVNVWGIGGSLMLAYYDYRPERDIDVELRYTQIQLQTFGDTIAAARGRSNAQTVGLWARYRWPMGIEAFGRPVRWVIDGSFTGYLGDQEDVLGFSWAAKVGGGVEVDFGRYEAGAMGLTFGRVRLVARYFFADNNITGTSIGIGMSF</sequence>
<dbReference type="RefSeq" id="WP_219761734.1">
    <property type="nucleotide sequence ID" value="NZ_JAHYBZ010000002.1"/>
</dbReference>
<evidence type="ECO:0008006" key="4">
    <source>
        <dbReference type="Google" id="ProtNLM"/>
    </source>
</evidence>
<gene>
    <name evidence="2" type="ORF">KPL78_04535</name>
</gene>
<accession>A0ABS7A493</accession>
<comment type="caution">
    <text evidence="2">The sequence shown here is derived from an EMBL/GenBank/DDBJ whole genome shotgun (WGS) entry which is preliminary data.</text>
</comment>
<reference evidence="2 3" key="1">
    <citation type="submission" date="2021-07" db="EMBL/GenBank/DDBJ databases">
        <authorList>
            <person name="So Y."/>
        </authorList>
    </citation>
    <scope>NUCLEOTIDE SEQUENCE [LARGE SCALE GENOMIC DNA]</scope>
    <source>
        <strain evidence="2 3">HJA6</strain>
    </source>
</reference>
<evidence type="ECO:0000313" key="2">
    <source>
        <dbReference type="EMBL" id="MBW6397101.1"/>
    </source>
</evidence>
<name>A0ABS7A493_9PROT</name>